<dbReference type="PANTHER" id="PTHR35010">
    <property type="entry name" value="BLL4672 PROTEIN-RELATED"/>
    <property type="match status" value="1"/>
</dbReference>
<feature type="domain" description="HTH cro/C1-type" evidence="1">
    <location>
        <begin position="13"/>
        <end position="81"/>
    </location>
</feature>
<evidence type="ECO:0000313" key="3">
    <source>
        <dbReference type="Proteomes" id="UP001501671"/>
    </source>
</evidence>
<dbReference type="Gene3D" id="1.10.260.40">
    <property type="entry name" value="lambda repressor-like DNA-binding domains"/>
    <property type="match status" value="1"/>
</dbReference>
<evidence type="ECO:0000313" key="2">
    <source>
        <dbReference type="EMBL" id="GAA4330848.1"/>
    </source>
</evidence>
<dbReference type="SUPFAM" id="SSF47413">
    <property type="entry name" value="lambda repressor-like DNA-binding domains"/>
    <property type="match status" value="1"/>
</dbReference>
<evidence type="ECO:0000259" key="1">
    <source>
        <dbReference type="SMART" id="SM00530"/>
    </source>
</evidence>
<protein>
    <submittedName>
        <fullName evidence="2">Helix-turn-helix transcriptional regulator</fullName>
    </submittedName>
</protein>
<dbReference type="Pfam" id="PF13560">
    <property type="entry name" value="HTH_31"/>
    <property type="match status" value="1"/>
</dbReference>
<organism evidence="2 3">
    <name type="scientific">Pigmentiphaga soli</name>
    <dbReference type="NCBI Taxonomy" id="1007095"/>
    <lineage>
        <taxon>Bacteria</taxon>
        <taxon>Pseudomonadati</taxon>
        <taxon>Pseudomonadota</taxon>
        <taxon>Betaproteobacteria</taxon>
        <taxon>Burkholderiales</taxon>
        <taxon>Alcaligenaceae</taxon>
        <taxon>Pigmentiphaga</taxon>
    </lineage>
</organism>
<dbReference type="RefSeq" id="WP_345248671.1">
    <property type="nucleotide sequence ID" value="NZ_BAABFO010000007.1"/>
</dbReference>
<proteinExistence type="predicted"/>
<dbReference type="Pfam" id="PF17765">
    <property type="entry name" value="MLTR_LBD"/>
    <property type="match status" value="1"/>
</dbReference>
<comment type="caution">
    <text evidence="2">The sequence shown here is derived from an EMBL/GenBank/DDBJ whole genome shotgun (WGS) entry which is preliminary data.</text>
</comment>
<sequence>MLETDQKRLLGEFIRAHRERARPPAPGGRRRTPGLRREELAAMAGISVTWCAWLEQGRPVQASPETLGRLAQALALNRAERAYLFELAGRLDPELPAEPRADAPPSLVAAVNATRHPAYGLDRLWNACCWNDAAAHLFCGWLDGDHQRNLLRFIFLEPAARALIPQWQDRARRLLAEFRADYGHIFRDAHVRNFIEALKKESPLFARTWDDQDVQHREGGLRAFDHPRDGRLCFEQHTFSLAERPDYKLVMLTPVVLSD</sequence>
<dbReference type="InterPro" id="IPR010982">
    <property type="entry name" value="Lambda_DNA-bd_dom_sf"/>
</dbReference>
<name>A0ABP8GW90_9BURK</name>
<dbReference type="Proteomes" id="UP001501671">
    <property type="component" value="Unassembled WGS sequence"/>
</dbReference>
<dbReference type="EMBL" id="BAABFO010000007">
    <property type="protein sequence ID" value="GAA4330848.1"/>
    <property type="molecule type" value="Genomic_DNA"/>
</dbReference>
<accession>A0ABP8GW90</accession>
<dbReference type="InterPro" id="IPR041413">
    <property type="entry name" value="MLTR_LBD"/>
</dbReference>
<dbReference type="PANTHER" id="PTHR35010:SF2">
    <property type="entry name" value="BLL4672 PROTEIN"/>
    <property type="match status" value="1"/>
</dbReference>
<reference evidence="3" key="1">
    <citation type="journal article" date="2019" name="Int. J. Syst. Evol. Microbiol.">
        <title>The Global Catalogue of Microorganisms (GCM) 10K type strain sequencing project: providing services to taxonomists for standard genome sequencing and annotation.</title>
        <authorList>
            <consortium name="The Broad Institute Genomics Platform"/>
            <consortium name="The Broad Institute Genome Sequencing Center for Infectious Disease"/>
            <person name="Wu L."/>
            <person name="Ma J."/>
        </authorList>
    </citation>
    <scope>NUCLEOTIDE SEQUENCE [LARGE SCALE GENOMIC DNA]</scope>
    <source>
        <strain evidence="3">JCM 17666</strain>
    </source>
</reference>
<keyword evidence="3" id="KW-1185">Reference proteome</keyword>
<dbReference type="InterPro" id="IPR001387">
    <property type="entry name" value="Cro/C1-type_HTH"/>
</dbReference>
<dbReference type="SMART" id="SM00530">
    <property type="entry name" value="HTH_XRE"/>
    <property type="match status" value="1"/>
</dbReference>
<gene>
    <name evidence="2" type="ORF">GCM10023144_18890</name>
</gene>
<dbReference type="Gene3D" id="3.30.450.180">
    <property type="match status" value="1"/>
</dbReference>
<dbReference type="CDD" id="cd00093">
    <property type="entry name" value="HTH_XRE"/>
    <property type="match status" value="1"/>
</dbReference>